<organism evidence="1 2">
    <name type="scientific">Candidatus Berkelbacteria bacterium Athens1014_28</name>
    <dbReference type="NCBI Taxonomy" id="2017145"/>
    <lineage>
        <taxon>Bacteria</taxon>
        <taxon>Candidatus Berkelbacteria</taxon>
    </lineage>
</organism>
<comment type="caution">
    <text evidence="1">The sequence shown here is derived from an EMBL/GenBank/DDBJ whole genome shotgun (WGS) entry which is preliminary data.</text>
</comment>
<evidence type="ECO:0000313" key="2">
    <source>
        <dbReference type="Proteomes" id="UP000316495"/>
    </source>
</evidence>
<dbReference type="EMBL" id="VMGN01000033">
    <property type="protein sequence ID" value="TSC93681.1"/>
    <property type="molecule type" value="Genomic_DNA"/>
</dbReference>
<proteinExistence type="predicted"/>
<name>A0A554LLE0_9BACT</name>
<protein>
    <submittedName>
        <fullName evidence="1">Group 1 glycosyl transferase</fullName>
    </submittedName>
</protein>
<dbReference type="Proteomes" id="UP000316495">
    <property type="component" value="Unassembled WGS sequence"/>
</dbReference>
<dbReference type="GO" id="GO:0016740">
    <property type="term" value="F:transferase activity"/>
    <property type="evidence" value="ECO:0007669"/>
    <property type="project" value="UniProtKB-KW"/>
</dbReference>
<gene>
    <name evidence="1" type="ORF">Athens101428_586</name>
</gene>
<keyword evidence="1" id="KW-0808">Transferase</keyword>
<dbReference type="SUPFAM" id="SSF53756">
    <property type="entry name" value="UDP-Glycosyltransferase/glycogen phosphorylase"/>
    <property type="match status" value="1"/>
</dbReference>
<dbReference type="AlphaFoldDB" id="A0A554LLE0"/>
<evidence type="ECO:0000313" key="1">
    <source>
        <dbReference type="EMBL" id="TSC93681.1"/>
    </source>
</evidence>
<reference evidence="1 2" key="1">
    <citation type="submission" date="2017-07" db="EMBL/GenBank/DDBJ databases">
        <title>Mechanisms for carbon and nitrogen cycling indicate functional differentiation within the Candidate Phyla Radiation.</title>
        <authorList>
            <person name="Danczak R.E."/>
            <person name="Johnston M.D."/>
            <person name="Kenah C."/>
            <person name="Slattery M."/>
            <person name="Wrighton K.C."/>
            <person name="Wilkins M.J."/>
        </authorList>
    </citation>
    <scope>NUCLEOTIDE SEQUENCE [LARGE SCALE GENOMIC DNA]</scope>
    <source>
        <strain evidence="1">Athens1014_28</strain>
    </source>
</reference>
<sequence>MKIGIDGSRAFLEKRTGIEEYSYQVIKHLRDKLECHQVVLYIRKNQESRIKNQGFELPENWKIKIVNFPYLWTQIGLSLEMLFHPADVLFVPAHTVPIIHPRKTIVTIHGLEYKFFPQAYSRWARLYMPFVIKNS</sequence>
<accession>A0A554LLE0</accession>